<evidence type="ECO:0000313" key="2">
    <source>
        <dbReference type="Proteomes" id="UP000299102"/>
    </source>
</evidence>
<sequence>MEHSYRAHPRTKEPTFLSPGAAALRQGISGNKSPSTRCYKIRRKTIMDDRRSVTTLNGSFEWREVTTPRRRHVCAERRDAAPAGAREAACDRVRGSRGLRARRVPRHALAPDR</sequence>
<dbReference type="AlphaFoldDB" id="A0A4C1XC32"/>
<organism evidence="1 2">
    <name type="scientific">Eumeta variegata</name>
    <name type="common">Bagworm moth</name>
    <name type="synonym">Eumeta japonica</name>
    <dbReference type="NCBI Taxonomy" id="151549"/>
    <lineage>
        <taxon>Eukaryota</taxon>
        <taxon>Metazoa</taxon>
        <taxon>Ecdysozoa</taxon>
        <taxon>Arthropoda</taxon>
        <taxon>Hexapoda</taxon>
        <taxon>Insecta</taxon>
        <taxon>Pterygota</taxon>
        <taxon>Neoptera</taxon>
        <taxon>Endopterygota</taxon>
        <taxon>Lepidoptera</taxon>
        <taxon>Glossata</taxon>
        <taxon>Ditrysia</taxon>
        <taxon>Tineoidea</taxon>
        <taxon>Psychidae</taxon>
        <taxon>Oiketicinae</taxon>
        <taxon>Eumeta</taxon>
    </lineage>
</organism>
<dbReference type="Proteomes" id="UP000299102">
    <property type="component" value="Unassembled WGS sequence"/>
</dbReference>
<comment type="caution">
    <text evidence="1">The sequence shown here is derived from an EMBL/GenBank/DDBJ whole genome shotgun (WGS) entry which is preliminary data.</text>
</comment>
<keyword evidence="2" id="KW-1185">Reference proteome</keyword>
<gene>
    <name evidence="1" type="ORF">EVAR_46710_1</name>
</gene>
<protein>
    <submittedName>
        <fullName evidence="1">Uncharacterized protein</fullName>
    </submittedName>
</protein>
<dbReference type="EMBL" id="BGZK01000789">
    <property type="protein sequence ID" value="GBP60502.1"/>
    <property type="molecule type" value="Genomic_DNA"/>
</dbReference>
<accession>A0A4C1XC32</accession>
<evidence type="ECO:0000313" key="1">
    <source>
        <dbReference type="EMBL" id="GBP60502.1"/>
    </source>
</evidence>
<name>A0A4C1XC32_EUMVA</name>
<reference evidence="1 2" key="1">
    <citation type="journal article" date="2019" name="Commun. Biol.">
        <title>The bagworm genome reveals a unique fibroin gene that provides high tensile strength.</title>
        <authorList>
            <person name="Kono N."/>
            <person name="Nakamura H."/>
            <person name="Ohtoshi R."/>
            <person name="Tomita M."/>
            <person name="Numata K."/>
            <person name="Arakawa K."/>
        </authorList>
    </citation>
    <scope>NUCLEOTIDE SEQUENCE [LARGE SCALE GENOMIC DNA]</scope>
</reference>
<proteinExistence type="predicted"/>